<dbReference type="PANTHER" id="PTHR43669:SF3">
    <property type="entry name" value="ALCOHOL DEHYDROGENASE, PUTATIVE (AFU_ORTHOLOGUE AFUA_3G03445)-RELATED"/>
    <property type="match status" value="1"/>
</dbReference>
<dbReference type="SUPFAM" id="SSF51735">
    <property type="entry name" value="NAD(P)-binding Rossmann-fold domains"/>
    <property type="match status" value="1"/>
</dbReference>
<sequence>MGAAVADRFAGGVALVTGAGSGLGEAMAVELAASGAHVLVTDVDRERATAVATACVAGGGSAEAHLLDVADGHAVDALFASAWEQHGNVDLVVANAGIESGDRVWDTTPEQWRRVLAVNTDGAFHCARSSVRRMTDQERPGVLAVVASVGSVTTLPYQSAYIASKQAVLALVQCLDLELRAADAPVQVSALLPGWVRTRIFDDVRRGTEPVDDLARATFAAMAASIQEQGMDPARAASLLLAAVARGEFWCFTDPERAAQLFEERARTLRELRPPERSGWLGSSTA</sequence>
<dbReference type="CDD" id="cd05233">
    <property type="entry name" value="SDR_c"/>
    <property type="match status" value="1"/>
</dbReference>
<keyword evidence="5" id="KW-1185">Reference proteome</keyword>
<evidence type="ECO:0000256" key="3">
    <source>
        <dbReference type="RuleBase" id="RU000363"/>
    </source>
</evidence>
<dbReference type="PRINTS" id="PR00081">
    <property type="entry name" value="GDHRDH"/>
</dbReference>
<dbReference type="PRINTS" id="PR00080">
    <property type="entry name" value="SDRFAMILY"/>
</dbReference>
<reference evidence="4 5" key="1">
    <citation type="submission" date="2020-07" db="EMBL/GenBank/DDBJ databases">
        <title>Sequencing the genomes of 1000 actinobacteria strains.</title>
        <authorList>
            <person name="Klenk H.-P."/>
        </authorList>
    </citation>
    <scope>NUCLEOTIDE SEQUENCE [LARGE SCALE GENOMIC DNA]</scope>
    <source>
        <strain evidence="4 5">DSM 19082</strain>
    </source>
</reference>
<comment type="caution">
    <text evidence="4">The sequence shown here is derived from an EMBL/GenBank/DDBJ whole genome shotgun (WGS) entry which is preliminary data.</text>
</comment>
<name>A0A852RZQ7_9ACTN</name>
<dbReference type="AlphaFoldDB" id="A0A852RZQ7"/>
<dbReference type="Gene3D" id="3.40.50.720">
    <property type="entry name" value="NAD(P)-binding Rossmann-like Domain"/>
    <property type="match status" value="1"/>
</dbReference>
<comment type="similarity">
    <text evidence="1 3">Belongs to the short-chain dehydrogenases/reductases (SDR) family.</text>
</comment>
<dbReference type="PANTHER" id="PTHR43669">
    <property type="entry name" value="5-KETO-D-GLUCONATE 5-REDUCTASE"/>
    <property type="match status" value="1"/>
</dbReference>
<protein>
    <recommendedName>
        <fullName evidence="6">SDR family NAD(P)-dependent oxidoreductase</fullName>
    </recommendedName>
</protein>
<dbReference type="InterPro" id="IPR036291">
    <property type="entry name" value="NAD(P)-bd_dom_sf"/>
</dbReference>
<evidence type="ECO:0000256" key="1">
    <source>
        <dbReference type="ARBA" id="ARBA00006484"/>
    </source>
</evidence>
<evidence type="ECO:0000256" key="2">
    <source>
        <dbReference type="ARBA" id="ARBA00023002"/>
    </source>
</evidence>
<evidence type="ECO:0008006" key="6">
    <source>
        <dbReference type="Google" id="ProtNLM"/>
    </source>
</evidence>
<dbReference type="Proteomes" id="UP000582231">
    <property type="component" value="Unassembled WGS sequence"/>
</dbReference>
<keyword evidence="2" id="KW-0560">Oxidoreductase</keyword>
<proteinExistence type="inferred from homology"/>
<dbReference type="RefSeq" id="WP_179728288.1">
    <property type="nucleotide sequence ID" value="NZ_BAABEF010000001.1"/>
</dbReference>
<dbReference type="GO" id="GO:0016491">
    <property type="term" value="F:oxidoreductase activity"/>
    <property type="evidence" value="ECO:0007669"/>
    <property type="project" value="UniProtKB-KW"/>
</dbReference>
<dbReference type="EMBL" id="JACCBF010000001">
    <property type="protein sequence ID" value="NYD32062.1"/>
    <property type="molecule type" value="Genomic_DNA"/>
</dbReference>
<dbReference type="Pfam" id="PF00106">
    <property type="entry name" value="adh_short"/>
    <property type="match status" value="1"/>
</dbReference>
<evidence type="ECO:0000313" key="4">
    <source>
        <dbReference type="EMBL" id="NYD32062.1"/>
    </source>
</evidence>
<dbReference type="InterPro" id="IPR002347">
    <property type="entry name" value="SDR_fam"/>
</dbReference>
<evidence type="ECO:0000313" key="5">
    <source>
        <dbReference type="Proteomes" id="UP000582231"/>
    </source>
</evidence>
<gene>
    <name evidence="4" type="ORF">BJ958_003608</name>
</gene>
<accession>A0A852RZQ7</accession>
<organism evidence="4 5">
    <name type="scientific">Nocardioides kongjuensis</name>
    <dbReference type="NCBI Taxonomy" id="349522"/>
    <lineage>
        <taxon>Bacteria</taxon>
        <taxon>Bacillati</taxon>
        <taxon>Actinomycetota</taxon>
        <taxon>Actinomycetes</taxon>
        <taxon>Propionibacteriales</taxon>
        <taxon>Nocardioidaceae</taxon>
        <taxon>Nocardioides</taxon>
    </lineage>
</organism>